<geneLocation type="plasmid" evidence="6">
    <name>pcar9p</name>
</geneLocation>
<dbReference type="InterPro" id="IPR011042">
    <property type="entry name" value="6-blade_b-propeller_TolB-like"/>
</dbReference>
<protein>
    <recommendedName>
        <fullName evidence="3">SMP-30/Gluconolactonase/LRE-like region domain-containing protein</fullName>
    </recommendedName>
</protein>
<proteinExistence type="predicted"/>
<dbReference type="EMBL" id="AQGW01000016">
    <property type="protein sequence ID" value="MBE0381701.1"/>
    <property type="molecule type" value="Genomic_DNA"/>
</dbReference>
<dbReference type="PANTHER" id="PTHR47572">
    <property type="entry name" value="LIPOPROTEIN-RELATED"/>
    <property type="match status" value="1"/>
</dbReference>
<dbReference type="OrthoDB" id="9775406at2"/>
<accession>A0A2K4XFW9</accession>
<evidence type="ECO:0000313" key="4">
    <source>
        <dbReference type="EMBL" id="MBE0381701.1"/>
    </source>
</evidence>
<dbReference type="GeneID" id="93665915"/>
<evidence type="ECO:0000313" key="7">
    <source>
        <dbReference type="Proteomes" id="UP000615003"/>
    </source>
</evidence>
<dbReference type="SMR" id="A0A2K4XFW9"/>
<dbReference type="InterPro" id="IPR051262">
    <property type="entry name" value="SMP-30/CGR1_Lactonase"/>
</dbReference>
<organism evidence="5 6">
    <name type="scientific">Pseudoalteromonas carrageenovora IAM 12662</name>
    <dbReference type="NCBI Taxonomy" id="1314868"/>
    <lineage>
        <taxon>Bacteria</taxon>
        <taxon>Pseudomonadati</taxon>
        <taxon>Pseudomonadota</taxon>
        <taxon>Gammaproteobacteria</taxon>
        <taxon>Alteromonadales</taxon>
        <taxon>Pseudoalteromonadaceae</taxon>
        <taxon>Pseudoalteromonas</taxon>
    </lineage>
</organism>
<feature type="chain" id="PRO_5014464473" description="SMP-30/Gluconolactonase/LRE-like region domain-containing protein" evidence="2">
    <location>
        <begin position="31"/>
        <end position="376"/>
    </location>
</feature>
<name>A0A2K4XFW9_PSEVC</name>
<evidence type="ECO:0000313" key="5">
    <source>
        <dbReference type="EMBL" id="SOU43220.1"/>
    </source>
</evidence>
<dbReference type="GO" id="GO:0016787">
    <property type="term" value="F:hydrolase activity"/>
    <property type="evidence" value="ECO:0007669"/>
    <property type="project" value="UniProtKB-KW"/>
</dbReference>
<dbReference type="AlphaFoldDB" id="A0A2K4XFW9"/>
<evidence type="ECO:0000256" key="2">
    <source>
        <dbReference type="SAM" id="SignalP"/>
    </source>
</evidence>
<gene>
    <name evidence="5" type="ORF">PCAR9_P0025</name>
    <name evidence="4" type="ORF">PCARR_a3504</name>
</gene>
<reference evidence="5 6" key="2">
    <citation type="submission" date="2017-11" db="EMBL/GenBank/DDBJ databases">
        <authorList>
            <person name="Han C.G."/>
        </authorList>
    </citation>
    <scope>NUCLEOTIDE SEQUENCE [LARGE SCALE GENOMIC DNA]</scope>
    <source>
        <strain evidence="6">ATCC 43555</strain>
        <strain evidence="5">ATCC43555</strain>
        <plasmid evidence="6">Plasmid pcar9p</plasmid>
    </source>
</reference>
<evidence type="ECO:0000313" key="6">
    <source>
        <dbReference type="Proteomes" id="UP000238288"/>
    </source>
</evidence>
<evidence type="ECO:0000259" key="3">
    <source>
        <dbReference type="Pfam" id="PF08450"/>
    </source>
</evidence>
<keyword evidence="5" id="KW-0614">Plasmid</keyword>
<keyword evidence="1" id="KW-0378">Hydrolase</keyword>
<dbReference type="Gene3D" id="2.120.10.30">
    <property type="entry name" value="TolB, C-terminal domain"/>
    <property type="match status" value="1"/>
</dbReference>
<keyword evidence="2" id="KW-0732">Signal</keyword>
<feature type="domain" description="SMP-30/Gluconolactonase/LRE-like region" evidence="3">
    <location>
        <begin position="126"/>
        <end position="322"/>
    </location>
</feature>
<dbReference type="SUPFAM" id="SSF63829">
    <property type="entry name" value="Calcium-dependent phosphotriesterase"/>
    <property type="match status" value="1"/>
</dbReference>
<evidence type="ECO:0000256" key="1">
    <source>
        <dbReference type="ARBA" id="ARBA00022801"/>
    </source>
</evidence>
<sequence>MNKNNITHLKNKLACLVCLFTVFGCSTHTAQSNNESINKGGVSASLASVKTANTLLESASLFASLPDYCPTPDAFALSPTGKLTLSCVNYANKGLQAGVLVNINDDKTFTKIAQLSGPNNKGKGRPMGLAYAPDGSLFVADSQGAGKARLLKLTLKNNTVINTQVVAKGMSSPNGVRYHNGYIYVTQLRVPSKNKAETLSGIYRFKATDTNILVTNSTDDPHLLFLAKTINKQRKFGLDGLVFDSQGNLFVTNLGDDLIYKLTFDTNNNLLSQSTYATLQNGSGPDGLTIDPQGNLYAAGFLTNQVIKIDTNQNVTVIASYPDNNSENGELDQPADIIYYKGSLLMSNFDLLTGPGITNTGHGKPYTVSEIKLHDN</sequence>
<dbReference type="PROSITE" id="PS51257">
    <property type="entry name" value="PROKAR_LIPOPROTEIN"/>
    <property type="match status" value="1"/>
</dbReference>
<dbReference type="Pfam" id="PF08450">
    <property type="entry name" value="SGL"/>
    <property type="match status" value="1"/>
</dbReference>
<dbReference type="RefSeq" id="WP_104644204.1">
    <property type="nucleotide sequence ID" value="NZ_AQGW01000016.1"/>
</dbReference>
<keyword evidence="7" id="KW-1185">Reference proteome</keyword>
<feature type="signal peptide" evidence="2">
    <location>
        <begin position="1"/>
        <end position="30"/>
    </location>
</feature>
<dbReference type="PANTHER" id="PTHR47572:SF4">
    <property type="entry name" value="LACTONASE DRP35"/>
    <property type="match status" value="1"/>
</dbReference>
<reference evidence="4 7" key="1">
    <citation type="submission" date="2015-06" db="EMBL/GenBank/DDBJ databases">
        <title>Genome sequence of Pseudoalteromonas carrageenovora.</title>
        <authorList>
            <person name="Xie B.-B."/>
            <person name="Rong J.-C."/>
            <person name="Qin Q.-L."/>
            <person name="Zhang Y.-Z."/>
        </authorList>
    </citation>
    <scope>NUCLEOTIDE SEQUENCE [LARGE SCALE GENOMIC DNA]</scope>
    <source>
        <strain evidence="4 7">IAM 12662</strain>
    </source>
</reference>
<geneLocation type="plasmid" evidence="5">
    <name>PCAR9p</name>
</geneLocation>
<dbReference type="InterPro" id="IPR013658">
    <property type="entry name" value="SGL"/>
</dbReference>
<dbReference type="EMBL" id="LT965930">
    <property type="protein sequence ID" value="SOU43220.1"/>
    <property type="molecule type" value="Genomic_DNA"/>
</dbReference>
<dbReference type="Proteomes" id="UP000615003">
    <property type="component" value="Unassembled WGS sequence"/>
</dbReference>
<dbReference type="Proteomes" id="UP000238288">
    <property type="component" value="Plasmid PCAR9p"/>
</dbReference>